<evidence type="ECO:0000313" key="1">
    <source>
        <dbReference type="EMBL" id="MCD7452979.1"/>
    </source>
</evidence>
<organism evidence="1 2">
    <name type="scientific">Datura stramonium</name>
    <name type="common">Jimsonweed</name>
    <name type="synonym">Common thornapple</name>
    <dbReference type="NCBI Taxonomy" id="4076"/>
    <lineage>
        <taxon>Eukaryota</taxon>
        <taxon>Viridiplantae</taxon>
        <taxon>Streptophyta</taxon>
        <taxon>Embryophyta</taxon>
        <taxon>Tracheophyta</taxon>
        <taxon>Spermatophyta</taxon>
        <taxon>Magnoliopsida</taxon>
        <taxon>eudicotyledons</taxon>
        <taxon>Gunneridae</taxon>
        <taxon>Pentapetalae</taxon>
        <taxon>asterids</taxon>
        <taxon>lamiids</taxon>
        <taxon>Solanales</taxon>
        <taxon>Solanaceae</taxon>
        <taxon>Solanoideae</taxon>
        <taxon>Datureae</taxon>
        <taxon>Datura</taxon>
    </lineage>
</organism>
<keyword evidence="2" id="KW-1185">Reference proteome</keyword>
<gene>
    <name evidence="1" type="ORF">HAX54_019038</name>
</gene>
<protein>
    <submittedName>
        <fullName evidence="1">Uncharacterized protein</fullName>
    </submittedName>
</protein>
<dbReference type="Proteomes" id="UP000823775">
    <property type="component" value="Unassembled WGS sequence"/>
</dbReference>
<accession>A0ABS8S539</accession>
<sequence>MAAAVANEQVVFDYGNDYGFRQNFYRLKKKFSFYHPYEERSKLLAKEAVVSGPQAIIEDIKNLSNDVYKLSSQEDMLNQFMQQKSEGSFVDSGGSSIHQFRVRRRSMAASLDYLKQRYKIEKGGKRMEVVLVGDGV</sequence>
<proteinExistence type="predicted"/>
<dbReference type="EMBL" id="JACEIK010000231">
    <property type="protein sequence ID" value="MCD7452979.1"/>
    <property type="molecule type" value="Genomic_DNA"/>
</dbReference>
<name>A0ABS8S539_DATST</name>
<comment type="caution">
    <text evidence="1">The sequence shown here is derived from an EMBL/GenBank/DDBJ whole genome shotgun (WGS) entry which is preliminary data.</text>
</comment>
<reference evidence="1 2" key="1">
    <citation type="journal article" date="2021" name="BMC Genomics">
        <title>Datura genome reveals duplications of psychoactive alkaloid biosynthetic genes and high mutation rate following tissue culture.</title>
        <authorList>
            <person name="Rajewski A."/>
            <person name="Carter-House D."/>
            <person name="Stajich J."/>
            <person name="Litt A."/>
        </authorList>
    </citation>
    <scope>NUCLEOTIDE SEQUENCE [LARGE SCALE GENOMIC DNA]</scope>
    <source>
        <strain evidence="1">AR-01</strain>
    </source>
</reference>
<evidence type="ECO:0000313" key="2">
    <source>
        <dbReference type="Proteomes" id="UP000823775"/>
    </source>
</evidence>